<dbReference type="AlphaFoldDB" id="A0A926F5L1"/>
<sequence length="192" mass="22055">MRLKELYHRFPKPEQFFIAYNPDLQVRLLADGFTPALLAARPANPTLALLGELYSPTTPLEWLKIQLGSLNDFTEVHTKLTPEQLRETSRLILAAWPGLTAGEICLFIARFKIGEYGQFYGAIDPMKIMSALHRFAGERVQEAERYEREKSRDRKVEKEAKGITYEAYLEVKRRAEAGDNEAQQMLKRPSPE</sequence>
<organism evidence="1 2">
    <name type="scientific">Jilunia laotingensis</name>
    <dbReference type="NCBI Taxonomy" id="2763675"/>
    <lineage>
        <taxon>Bacteria</taxon>
        <taxon>Pseudomonadati</taxon>
        <taxon>Bacteroidota</taxon>
        <taxon>Bacteroidia</taxon>
        <taxon>Bacteroidales</taxon>
        <taxon>Bacteroidaceae</taxon>
        <taxon>Jilunia</taxon>
    </lineage>
</organism>
<dbReference type="EMBL" id="JACRTF010000001">
    <property type="protein sequence ID" value="MBC8593342.1"/>
    <property type="molecule type" value="Genomic_DNA"/>
</dbReference>
<evidence type="ECO:0000313" key="2">
    <source>
        <dbReference type="Proteomes" id="UP000651085"/>
    </source>
</evidence>
<dbReference type="Proteomes" id="UP000651085">
    <property type="component" value="Unassembled WGS sequence"/>
</dbReference>
<protein>
    <submittedName>
        <fullName evidence="1">Uncharacterized protein</fullName>
    </submittedName>
</protein>
<accession>A0A926F5L1</accession>
<proteinExistence type="predicted"/>
<keyword evidence="2" id="KW-1185">Reference proteome</keyword>
<name>A0A926F5L1_9BACT</name>
<comment type="caution">
    <text evidence="1">The sequence shown here is derived from an EMBL/GenBank/DDBJ whole genome shotgun (WGS) entry which is preliminary data.</text>
</comment>
<reference evidence="1" key="1">
    <citation type="submission" date="2020-08" db="EMBL/GenBank/DDBJ databases">
        <title>Genome public.</title>
        <authorList>
            <person name="Liu C."/>
            <person name="Sun Q."/>
        </authorList>
    </citation>
    <scope>NUCLEOTIDE SEQUENCE</scope>
    <source>
        <strain evidence="1">N12</strain>
    </source>
</reference>
<gene>
    <name evidence="1" type="ORF">H8744_08810</name>
</gene>
<dbReference type="InterPro" id="IPR046573">
    <property type="entry name" value="DUF6633"/>
</dbReference>
<dbReference type="Pfam" id="PF20338">
    <property type="entry name" value="DUF6633"/>
    <property type="match status" value="1"/>
</dbReference>
<evidence type="ECO:0000313" key="1">
    <source>
        <dbReference type="EMBL" id="MBC8593342.1"/>
    </source>
</evidence>